<dbReference type="GO" id="GO:0000139">
    <property type="term" value="C:Golgi membrane"/>
    <property type="evidence" value="ECO:0007669"/>
    <property type="project" value="TreeGrafter"/>
</dbReference>
<keyword evidence="2" id="KW-0479">Metal-binding</keyword>
<dbReference type="GO" id="GO:0008270">
    <property type="term" value="F:zinc ion binding"/>
    <property type="evidence" value="ECO:0007669"/>
    <property type="project" value="UniProtKB-KW"/>
</dbReference>
<feature type="region of interest" description="Disordered" evidence="5">
    <location>
        <begin position="19"/>
        <end position="38"/>
    </location>
</feature>
<dbReference type="InterPro" id="IPR038508">
    <property type="entry name" value="ArfGAP_dom_sf"/>
</dbReference>
<evidence type="ECO:0000256" key="3">
    <source>
        <dbReference type="ARBA" id="ARBA00022771"/>
    </source>
</evidence>
<evidence type="ECO:0000256" key="5">
    <source>
        <dbReference type="SAM" id="MobiDB-lite"/>
    </source>
</evidence>
<dbReference type="Proteomes" id="UP000308199">
    <property type="component" value="Unassembled WGS sequence"/>
</dbReference>
<dbReference type="PANTHER" id="PTHR46395">
    <property type="entry name" value="ADP-RIBOSYLATION FACTOR GTPASE-ACTIVATING PROTEIN 1"/>
    <property type="match status" value="1"/>
</dbReference>
<dbReference type="Gene3D" id="1.10.220.150">
    <property type="entry name" value="Arf GTPase activating protein"/>
    <property type="match status" value="1"/>
</dbReference>
<keyword evidence="7" id="KW-1185">Reference proteome</keyword>
<organism evidence="6 7">
    <name type="scientific">Phellinidium pouzarii</name>
    <dbReference type="NCBI Taxonomy" id="167371"/>
    <lineage>
        <taxon>Eukaryota</taxon>
        <taxon>Fungi</taxon>
        <taxon>Dikarya</taxon>
        <taxon>Basidiomycota</taxon>
        <taxon>Agaricomycotina</taxon>
        <taxon>Agaricomycetes</taxon>
        <taxon>Hymenochaetales</taxon>
        <taxon>Hymenochaetaceae</taxon>
        <taxon>Phellinidium</taxon>
    </lineage>
</organism>
<proteinExistence type="predicted"/>
<dbReference type="GO" id="GO:0005096">
    <property type="term" value="F:GTPase activator activity"/>
    <property type="evidence" value="ECO:0007669"/>
    <property type="project" value="UniProtKB-KW"/>
</dbReference>
<feature type="compositionally biased region" description="Polar residues" evidence="5">
    <location>
        <begin position="109"/>
        <end position="121"/>
    </location>
</feature>
<accession>A0A4S4L2V8</accession>
<keyword evidence="3" id="KW-0863">Zinc-finger</keyword>
<dbReference type="EMBL" id="SGPK01000248">
    <property type="protein sequence ID" value="THH05615.1"/>
    <property type="molecule type" value="Genomic_DNA"/>
</dbReference>
<evidence type="ECO:0000256" key="4">
    <source>
        <dbReference type="ARBA" id="ARBA00022833"/>
    </source>
</evidence>
<dbReference type="AlphaFoldDB" id="A0A4S4L2V8"/>
<feature type="compositionally biased region" description="Polar residues" evidence="5">
    <location>
        <begin position="332"/>
        <end position="353"/>
    </location>
</feature>
<dbReference type="GO" id="GO:0032012">
    <property type="term" value="P:regulation of ARF protein signal transduction"/>
    <property type="evidence" value="ECO:0007669"/>
    <property type="project" value="TreeGrafter"/>
</dbReference>
<keyword evidence="4" id="KW-0862">Zinc</keyword>
<dbReference type="PANTHER" id="PTHR46395:SF1">
    <property type="entry name" value="ADP-RIBOSYLATION FACTOR GTPASE-ACTIVATING PROTEIN 1"/>
    <property type="match status" value="1"/>
</dbReference>
<reference evidence="6 7" key="1">
    <citation type="submission" date="2019-02" db="EMBL/GenBank/DDBJ databases">
        <title>Genome sequencing of the rare red list fungi Phellinidium pouzarii.</title>
        <authorList>
            <person name="Buettner E."/>
            <person name="Kellner H."/>
        </authorList>
    </citation>
    <scope>NUCLEOTIDE SEQUENCE [LARGE SCALE GENOMIC DNA]</scope>
    <source>
        <strain evidence="6 7">DSM 108285</strain>
    </source>
</reference>
<evidence type="ECO:0008006" key="8">
    <source>
        <dbReference type="Google" id="ProtNLM"/>
    </source>
</evidence>
<sequence>MDTWQEDQIRRMKLGGNAPFRTFMRDYSPSDAGGYSDGMNAHEKYHCWAAVQYKEKMTAELEGKPWSPSLPPSDFASPRIGYDSPGHPSSSQVLRKSRTSARTSTGSSLRQNSASPASFTNSPPPSGRLSDSMSGSFGPESQKAANESYFSSLGSINATRPADLPPSQGGRYQGFGSTPTPPTTSQHHSYGLSSASAPSLSDFQENPAAALSKGWSLLSSVVAGASRTVTESVIQPGLERVRDPSFQESLKGYISEAGKRVGHVGATANQWSKQHTGVDVAESVGGLVDTVKDRVGGRGHEGYGALAISHDGDDWDRYNDGEDDFFNEYANGKSSTSSTMNRSATSVASQNPLVPSKEADDWDDWKDF</sequence>
<keyword evidence="1" id="KW-0343">GTPase activation</keyword>
<evidence type="ECO:0000313" key="7">
    <source>
        <dbReference type="Proteomes" id="UP000308199"/>
    </source>
</evidence>
<name>A0A4S4L2V8_9AGAM</name>
<dbReference type="OrthoDB" id="983479at2759"/>
<gene>
    <name evidence="6" type="ORF">EW145_g4666</name>
</gene>
<feature type="region of interest" description="Disordered" evidence="5">
    <location>
        <begin position="329"/>
        <end position="368"/>
    </location>
</feature>
<evidence type="ECO:0000313" key="6">
    <source>
        <dbReference type="EMBL" id="THH05615.1"/>
    </source>
</evidence>
<evidence type="ECO:0000256" key="2">
    <source>
        <dbReference type="ARBA" id="ARBA00022723"/>
    </source>
</evidence>
<feature type="compositionally biased region" description="Polar residues" evidence="5">
    <location>
        <begin position="143"/>
        <end position="158"/>
    </location>
</feature>
<feature type="region of interest" description="Disordered" evidence="5">
    <location>
        <begin position="59"/>
        <end position="201"/>
    </location>
</feature>
<comment type="caution">
    <text evidence="6">The sequence shown here is derived from an EMBL/GenBank/DDBJ whole genome shotgun (WGS) entry which is preliminary data.</text>
</comment>
<feature type="compositionally biased region" description="Polar residues" evidence="5">
    <location>
        <begin position="185"/>
        <end position="201"/>
    </location>
</feature>
<evidence type="ECO:0000256" key="1">
    <source>
        <dbReference type="ARBA" id="ARBA00022468"/>
    </source>
</evidence>
<protein>
    <recommendedName>
        <fullName evidence="8">Arf-GAP domain-containing protein</fullName>
    </recommendedName>
</protein>
<dbReference type="GO" id="GO:0030100">
    <property type="term" value="P:regulation of endocytosis"/>
    <property type="evidence" value="ECO:0007669"/>
    <property type="project" value="TreeGrafter"/>
</dbReference>